<feature type="modified residue" description="N6-carboxylysine" evidence="9">
    <location>
        <position position="121"/>
    </location>
</feature>
<evidence type="ECO:0000313" key="13">
    <source>
        <dbReference type="Proteomes" id="UP000256379"/>
    </source>
</evidence>
<organism evidence="12 13">
    <name type="scientific">Helicobacter didelphidarum</name>
    <dbReference type="NCBI Taxonomy" id="2040648"/>
    <lineage>
        <taxon>Bacteria</taxon>
        <taxon>Pseudomonadati</taxon>
        <taxon>Campylobacterota</taxon>
        <taxon>Epsilonproteobacteria</taxon>
        <taxon>Campylobacterales</taxon>
        <taxon>Helicobacteraceae</taxon>
        <taxon>Helicobacter</taxon>
    </lineage>
</organism>
<dbReference type="Pfam" id="PF01979">
    <property type="entry name" value="Amidohydro_1"/>
    <property type="match status" value="1"/>
</dbReference>
<dbReference type="EC" id="3.5.2.3" evidence="4 9"/>
<dbReference type="EMBL" id="NXLQ01000001">
    <property type="protein sequence ID" value="RDU67479.1"/>
    <property type="molecule type" value="Genomic_DNA"/>
</dbReference>
<protein>
    <recommendedName>
        <fullName evidence="4 9">Dihydroorotase</fullName>
        <shortName evidence="9">DHOase</shortName>
        <ecNumber evidence="4 9">3.5.2.3</ecNumber>
    </recommendedName>
</protein>
<dbReference type="GO" id="GO:0044205">
    <property type="term" value="P:'de novo' UMP biosynthetic process"/>
    <property type="evidence" value="ECO:0007669"/>
    <property type="project" value="UniProtKB-UniRule"/>
</dbReference>
<dbReference type="RefSeq" id="WP_115542007.1">
    <property type="nucleotide sequence ID" value="NZ_NXLQ01000001.1"/>
</dbReference>
<sequence>MDTITLTNPIDMHIHLRQDSLLQAVLPYSASCFSAVLAMPNLNPPLLNTQSVLAYKEKIMMECDFEKAYNIILPHINNQNPQANLLNIQQHFVPIMSLYVHDNLTLAEIQKAKTSGIKILKLYPKGATTNAENGMSEVLTPNFLTLLEEAQRLGMILSIHGESNGFSMDREREFLFIFEELAKSFPTLKIIIEHLSDRHSIEMVHKYPNLFGTITLHHLLLTLDDVIGGKLNPFMFCKPVVKTPKDREAILEVALSGDSKFSFGSDSAPHTIEAKMNGAAGIFNAPILLQALCSLFDKHKKIENLQDFVSCNALQIYDISLPFVKHVILQKKPFVFGRQISTQVGDIEVFMGNEILDYCIADIRTEVA</sequence>
<evidence type="ECO:0000256" key="1">
    <source>
        <dbReference type="ARBA" id="ARBA00002368"/>
    </source>
</evidence>
<feature type="binding site" evidence="9">
    <location>
        <position position="194"/>
    </location>
    <ligand>
        <name>Zn(2+)</name>
        <dbReference type="ChEBI" id="CHEBI:29105"/>
        <label>2</label>
    </ligand>
</feature>
<dbReference type="PROSITE" id="PS00483">
    <property type="entry name" value="DIHYDROOROTASE_2"/>
    <property type="match status" value="1"/>
</dbReference>
<evidence type="ECO:0000313" key="12">
    <source>
        <dbReference type="EMBL" id="RDU67479.1"/>
    </source>
</evidence>
<feature type="binding site" description="via carbamate group" evidence="9">
    <location>
        <position position="121"/>
    </location>
    <ligand>
        <name>Zn(2+)</name>
        <dbReference type="ChEBI" id="CHEBI:29105"/>
        <label>2</label>
    </ligand>
</feature>
<evidence type="ECO:0000256" key="7">
    <source>
        <dbReference type="ARBA" id="ARBA00022833"/>
    </source>
</evidence>
<dbReference type="InterPro" id="IPR004721">
    <property type="entry name" value="DHOdimr"/>
</dbReference>
<evidence type="ECO:0000256" key="8">
    <source>
        <dbReference type="ARBA" id="ARBA00022975"/>
    </source>
</evidence>
<name>A0A3D8IQD2_9HELI</name>
<dbReference type="InterPro" id="IPR002195">
    <property type="entry name" value="Dihydroorotase_CS"/>
</dbReference>
<evidence type="ECO:0000256" key="6">
    <source>
        <dbReference type="ARBA" id="ARBA00022801"/>
    </source>
</evidence>
<dbReference type="GO" id="GO:0008270">
    <property type="term" value="F:zinc ion binding"/>
    <property type="evidence" value="ECO:0007669"/>
    <property type="project" value="UniProtKB-UniRule"/>
</dbReference>
<dbReference type="PANTHER" id="PTHR43137:SF1">
    <property type="entry name" value="DIHYDROOROTASE"/>
    <property type="match status" value="1"/>
</dbReference>
<dbReference type="HAMAP" id="MF_00219">
    <property type="entry name" value="PyrC_classII"/>
    <property type="match status" value="1"/>
</dbReference>
<evidence type="ECO:0000259" key="11">
    <source>
        <dbReference type="Pfam" id="PF01979"/>
    </source>
</evidence>
<comment type="caution">
    <text evidence="12">The sequence shown here is derived from an EMBL/GenBank/DDBJ whole genome shotgun (WGS) entry which is preliminary data.</text>
</comment>
<reference evidence="12 13" key="1">
    <citation type="submission" date="2018-04" db="EMBL/GenBank/DDBJ databases">
        <title>Novel Campyloabacter and Helicobacter Species and Strains.</title>
        <authorList>
            <person name="Mannion A.J."/>
            <person name="Shen Z."/>
            <person name="Fox J.G."/>
        </authorList>
    </citation>
    <scope>NUCLEOTIDE SEQUENCE [LARGE SCALE GENOMIC DNA]</scope>
    <source>
        <strain evidence="12 13">MIT 17-337</strain>
    </source>
</reference>
<dbReference type="GO" id="GO:0006207">
    <property type="term" value="P:'de novo' pyrimidine nucleobase biosynthetic process"/>
    <property type="evidence" value="ECO:0007669"/>
    <property type="project" value="TreeGrafter"/>
</dbReference>
<comment type="caution">
    <text evidence="9">Lacks conserved residue(s) required for the propagation of feature annotation.</text>
</comment>
<feature type="binding site" evidence="9">
    <location>
        <position position="41"/>
    </location>
    <ligand>
        <name>substrate</name>
    </ligand>
</feature>
<comment type="similarity">
    <text evidence="3 9 10">Belongs to the metallo-dependent hydrolases superfamily. DHOase family. Class II DHOase subfamily.</text>
</comment>
<feature type="domain" description="Amidohydrolase-related" evidence="11">
    <location>
        <begin position="10"/>
        <end position="309"/>
    </location>
</feature>
<evidence type="ECO:0000256" key="5">
    <source>
        <dbReference type="ARBA" id="ARBA00022723"/>
    </source>
</evidence>
<feature type="active site" evidence="9">
    <location>
        <position position="266"/>
    </location>
</feature>
<dbReference type="InterPro" id="IPR006680">
    <property type="entry name" value="Amidohydro-rel"/>
</dbReference>
<evidence type="ECO:0000256" key="4">
    <source>
        <dbReference type="ARBA" id="ARBA00012860"/>
    </source>
</evidence>
<comment type="catalytic activity">
    <reaction evidence="9 10">
        <text>(S)-dihydroorotate + H2O = N-carbamoyl-L-aspartate + H(+)</text>
        <dbReference type="Rhea" id="RHEA:24296"/>
        <dbReference type="ChEBI" id="CHEBI:15377"/>
        <dbReference type="ChEBI" id="CHEBI:15378"/>
        <dbReference type="ChEBI" id="CHEBI:30864"/>
        <dbReference type="ChEBI" id="CHEBI:32814"/>
        <dbReference type="EC" id="3.5.2.3"/>
    </reaction>
</comment>
<feature type="binding site" evidence="9">
    <location>
        <position position="15"/>
    </location>
    <ligand>
        <name>Zn(2+)</name>
        <dbReference type="ChEBI" id="CHEBI:29105"/>
        <label>1</label>
    </ligand>
</feature>
<comment type="function">
    <text evidence="1 9">Catalyzes the reversible cyclization of carbamoyl aspartate to dihydroorotate.</text>
</comment>
<feature type="binding site" description="via carbamate group" evidence="9">
    <location>
        <position position="121"/>
    </location>
    <ligand>
        <name>Zn(2+)</name>
        <dbReference type="ChEBI" id="CHEBI:29105"/>
        <label>1</label>
    </ligand>
</feature>
<comment type="pathway">
    <text evidence="2 9 10">Pyrimidine metabolism; UMP biosynthesis via de novo pathway; (S)-dihydroorotate from bicarbonate: step 3/3.</text>
</comment>
<dbReference type="UniPathway" id="UPA00070">
    <property type="reaction ID" value="UER00117"/>
</dbReference>
<keyword evidence="7 9" id="KW-0862">Zinc</keyword>
<evidence type="ECO:0000256" key="10">
    <source>
        <dbReference type="RuleBase" id="RU003440"/>
    </source>
</evidence>
<feature type="binding site" evidence="9">
    <location>
        <position position="13"/>
    </location>
    <ligand>
        <name>Zn(2+)</name>
        <dbReference type="ChEBI" id="CHEBI:29105"/>
        <label>1</label>
    </ligand>
</feature>
<dbReference type="AlphaFoldDB" id="A0A3D8IQD2"/>
<dbReference type="SUPFAM" id="SSF51556">
    <property type="entry name" value="Metallo-dependent hydrolases"/>
    <property type="match status" value="1"/>
</dbReference>
<evidence type="ECO:0000256" key="2">
    <source>
        <dbReference type="ARBA" id="ARBA00004880"/>
    </source>
</evidence>
<dbReference type="Proteomes" id="UP000256379">
    <property type="component" value="Unassembled WGS sequence"/>
</dbReference>
<dbReference type="Gene3D" id="3.20.20.140">
    <property type="entry name" value="Metal-dependent hydrolases"/>
    <property type="match status" value="1"/>
</dbReference>
<feature type="binding site" evidence="9">
    <location>
        <position position="266"/>
    </location>
    <ligand>
        <name>Zn(2+)</name>
        <dbReference type="ChEBI" id="CHEBI:29105"/>
        <label>1</label>
    </ligand>
</feature>
<dbReference type="NCBIfam" id="TIGR00856">
    <property type="entry name" value="pyrC_dimer"/>
    <property type="match status" value="1"/>
</dbReference>
<dbReference type="OrthoDB" id="9808095at2"/>
<keyword evidence="8 9" id="KW-0665">Pyrimidine biosynthesis</keyword>
<dbReference type="PIRSF" id="PIRSF001237">
    <property type="entry name" value="DHOdimr"/>
    <property type="match status" value="1"/>
</dbReference>
<feature type="binding site" evidence="9">
    <location>
        <position position="280"/>
    </location>
    <ligand>
        <name>substrate</name>
    </ligand>
</feature>
<feature type="binding site" evidence="9">
    <location>
        <position position="160"/>
    </location>
    <ligand>
        <name>substrate</name>
    </ligand>
</feature>
<comment type="subunit">
    <text evidence="9">Homodimer.</text>
</comment>
<dbReference type="GO" id="GO:0005829">
    <property type="term" value="C:cytosol"/>
    <property type="evidence" value="ECO:0007669"/>
    <property type="project" value="TreeGrafter"/>
</dbReference>
<feature type="binding site" evidence="9">
    <location>
        <position position="160"/>
    </location>
    <ligand>
        <name>Zn(2+)</name>
        <dbReference type="ChEBI" id="CHEBI:29105"/>
        <label>2</label>
    </ligand>
</feature>
<keyword evidence="13" id="KW-1185">Reference proteome</keyword>
<proteinExistence type="inferred from homology"/>
<feature type="binding site" evidence="9">
    <location>
        <position position="270"/>
    </location>
    <ligand>
        <name>substrate</name>
    </ligand>
</feature>
<keyword evidence="5 9" id="KW-0479">Metal-binding</keyword>
<feature type="binding site" evidence="9">
    <location>
        <begin position="15"/>
        <end position="17"/>
    </location>
    <ligand>
        <name>substrate</name>
    </ligand>
</feature>
<evidence type="ECO:0000256" key="3">
    <source>
        <dbReference type="ARBA" id="ARBA00005631"/>
    </source>
</evidence>
<evidence type="ECO:0000256" key="9">
    <source>
        <dbReference type="HAMAP-Rule" id="MF_00219"/>
    </source>
</evidence>
<dbReference type="PANTHER" id="PTHR43137">
    <property type="entry name" value="DIHYDROOROTASE"/>
    <property type="match status" value="1"/>
</dbReference>
<comment type="cofactor">
    <cofactor evidence="9 10">
        <name>Zn(2+)</name>
        <dbReference type="ChEBI" id="CHEBI:29105"/>
    </cofactor>
    <text evidence="9 10">Binds 2 Zn(2+) ions per subunit.</text>
</comment>
<gene>
    <name evidence="9 12" type="primary">pyrC</name>
    <name evidence="12" type="ORF">CQA53_00150</name>
</gene>
<dbReference type="InterPro" id="IPR032466">
    <property type="entry name" value="Metal_Hydrolase"/>
</dbReference>
<accession>A0A3D8IQD2</accession>
<dbReference type="GO" id="GO:0004151">
    <property type="term" value="F:dihydroorotase activity"/>
    <property type="evidence" value="ECO:0007669"/>
    <property type="project" value="UniProtKB-UniRule"/>
</dbReference>
<keyword evidence="6 9" id="KW-0378">Hydrolase</keyword>